<organism evidence="2 3">
    <name type="scientific">Candidatus Gottesmanbacteria bacterium RIFCSPHIGHO2_02_FULL_39_11</name>
    <dbReference type="NCBI Taxonomy" id="1798382"/>
    <lineage>
        <taxon>Bacteria</taxon>
        <taxon>Candidatus Gottesmaniibacteriota</taxon>
    </lineage>
</organism>
<dbReference type="EMBL" id="MFJL01000041">
    <property type="protein sequence ID" value="OGG12775.1"/>
    <property type="molecule type" value="Genomic_DNA"/>
</dbReference>
<feature type="transmembrane region" description="Helical" evidence="1">
    <location>
        <begin position="214"/>
        <end position="233"/>
    </location>
</feature>
<keyword evidence="1" id="KW-0812">Transmembrane</keyword>
<dbReference type="Proteomes" id="UP000176923">
    <property type="component" value="Unassembled WGS sequence"/>
</dbReference>
<dbReference type="AlphaFoldDB" id="A0A1F5ZKC7"/>
<evidence type="ECO:0000313" key="2">
    <source>
        <dbReference type="EMBL" id="OGG12775.1"/>
    </source>
</evidence>
<protein>
    <recommendedName>
        <fullName evidence="4">Glycosyltransferase RgtA/B/C/D-like domain-containing protein</fullName>
    </recommendedName>
</protein>
<accession>A0A1F5ZKC7</accession>
<keyword evidence="1" id="KW-0472">Membrane</keyword>
<keyword evidence="1" id="KW-1133">Transmembrane helix</keyword>
<comment type="caution">
    <text evidence="2">The sequence shown here is derived from an EMBL/GenBank/DDBJ whole genome shotgun (WGS) entry which is preliminary data.</text>
</comment>
<dbReference type="STRING" id="1798382.A3D77_06990"/>
<evidence type="ECO:0000313" key="3">
    <source>
        <dbReference type="Proteomes" id="UP000176923"/>
    </source>
</evidence>
<evidence type="ECO:0008006" key="4">
    <source>
        <dbReference type="Google" id="ProtNLM"/>
    </source>
</evidence>
<feature type="transmembrane region" description="Helical" evidence="1">
    <location>
        <begin position="7"/>
        <end position="26"/>
    </location>
</feature>
<reference evidence="2 3" key="1">
    <citation type="journal article" date="2016" name="Nat. Commun.">
        <title>Thousands of microbial genomes shed light on interconnected biogeochemical processes in an aquifer system.</title>
        <authorList>
            <person name="Anantharaman K."/>
            <person name="Brown C.T."/>
            <person name="Hug L.A."/>
            <person name="Sharon I."/>
            <person name="Castelle C.J."/>
            <person name="Probst A.J."/>
            <person name="Thomas B.C."/>
            <person name="Singh A."/>
            <person name="Wilkins M.J."/>
            <person name="Karaoz U."/>
            <person name="Brodie E.L."/>
            <person name="Williams K.H."/>
            <person name="Hubbard S.S."/>
            <person name="Banfield J.F."/>
        </authorList>
    </citation>
    <scope>NUCLEOTIDE SEQUENCE [LARGE SCALE GENOMIC DNA]</scope>
</reference>
<feature type="transmembrane region" description="Helical" evidence="1">
    <location>
        <begin position="299"/>
        <end position="324"/>
    </location>
</feature>
<feature type="transmembrane region" description="Helical" evidence="1">
    <location>
        <begin position="176"/>
        <end position="194"/>
    </location>
</feature>
<sequence>MKRLFPIILNILPYISVFLFSLYQPIDSDLGWHLKYGEYFFTHGKILRDNIFSSEMNSYHWINHSWLSDSVTYFAYRDLGFLGVSLLGALTVVGTLFFISKSASLTWWQKSFLFPLTLYFMELLNKVSFRAQLVTLMFTCCAYLIFSKFKKGSVKYLFFLPLLFLIWVNFHGGFIQGLGLFFLWSIFYLVINLLPRHAELVSASSYFSNIKHKIFYYLLPLLALLVSVFVTLINPFGISIYGEALHHFGNPLSQYIVEWTSFDAYTIYWWRLLSWGLYIGVSIFILFKNKKLREYLPEILPLVLIFFLSFSARRYTWTLLLLSIPIIKYLDNIISVISQKTIKIIYFLVFSGIIIYSLYLKLVTPYGIRNLSWENYCRYTSCSFASAEFLKKVPYKNLYTFYDWGGWLIWNYPKIKPSVDGRMSFWRDNKDYSAFENNFYLEQNILDINKSPYDTVYISTHKPIYKRMLALVNENRWELLYEDRVSAIFKRKSSSLIGPHIPTI</sequence>
<gene>
    <name evidence="2" type="ORF">A3D77_06990</name>
</gene>
<feature type="transmembrane region" description="Helical" evidence="1">
    <location>
        <begin position="127"/>
        <end position="146"/>
    </location>
</feature>
<name>A0A1F5ZKC7_9BACT</name>
<feature type="transmembrane region" description="Helical" evidence="1">
    <location>
        <begin position="268"/>
        <end position="287"/>
    </location>
</feature>
<feature type="transmembrane region" description="Helical" evidence="1">
    <location>
        <begin position="344"/>
        <end position="363"/>
    </location>
</feature>
<feature type="transmembrane region" description="Helical" evidence="1">
    <location>
        <begin position="79"/>
        <end position="98"/>
    </location>
</feature>
<evidence type="ECO:0000256" key="1">
    <source>
        <dbReference type="SAM" id="Phobius"/>
    </source>
</evidence>
<proteinExistence type="predicted"/>